<accession>A0A9E6Y0D2</accession>
<evidence type="ECO:0000259" key="2">
    <source>
        <dbReference type="PROSITE" id="PS50110"/>
    </source>
</evidence>
<dbReference type="RefSeq" id="WP_259311774.1">
    <property type="nucleotide sequence ID" value="NZ_CP087164.1"/>
</dbReference>
<organism evidence="4 5">
    <name type="scientific">Capillimicrobium parvum</name>
    <dbReference type="NCBI Taxonomy" id="2884022"/>
    <lineage>
        <taxon>Bacteria</taxon>
        <taxon>Bacillati</taxon>
        <taxon>Actinomycetota</taxon>
        <taxon>Thermoleophilia</taxon>
        <taxon>Solirubrobacterales</taxon>
        <taxon>Capillimicrobiaceae</taxon>
        <taxon>Capillimicrobium</taxon>
    </lineage>
</organism>
<dbReference type="InterPro" id="IPR050469">
    <property type="entry name" value="Diguanylate_Cyclase"/>
</dbReference>
<keyword evidence="5" id="KW-1185">Reference proteome</keyword>
<dbReference type="Gene3D" id="3.30.70.270">
    <property type="match status" value="1"/>
</dbReference>
<evidence type="ECO:0000259" key="3">
    <source>
        <dbReference type="PROSITE" id="PS50887"/>
    </source>
</evidence>
<sequence>MRVIVAHRSAHVRAAIRSTLGCAGIDAAEACGATTAVVAAIRAGRFDVALVDDPMVVDRVTSDPELLGTAVVLVGGARRIEAALDALGRGAVDVLAEPPAPGDVVARVTAAARVAGLRTQLLARDETLEQLAFNDELTGMWNRRFLVGRLSALSRAAERHGHALSIVLIDIDRFKAVNDRHGHAAGDAVLVEMAARLRHSIREEDVAGRWGGEELLVILPDEGAEGARIAAERMRERVAATPVAAGAETIEVTVSAGCATRRPGDDVDALLRRADEALYAAKQAGRNAVVGPA</sequence>
<dbReference type="NCBIfam" id="TIGR00254">
    <property type="entry name" value="GGDEF"/>
    <property type="match status" value="1"/>
</dbReference>
<dbReference type="FunFam" id="3.30.70.270:FF:000001">
    <property type="entry name" value="Diguanylate cyclase domain protein"/>
    <property type="match status" value="1"/>
</dbReference>
<evidence type="ECO:0008006" key="6">
    <source>
        <dbReference type="Google" id="ProtNLM"/>
    </source>
</evidence>
<protein>
    <recommendedName>
        <fullName evidence="6">GGDEF domain-containing protein</fullName>
    </recommendedName>
</protein>
<dbReference type="GO" id="GO:1902201">
    <property type="term" value="P:negative regulation of bacterial-type flagellum-dependent cell motility"/>
    <property type="evidence" value="ECO:0007669"/>
    <property type="project" value="TreeGrafter"/>
</dbReference>
<dbReference type="SMART" id="SM00267">
    <property type="entry name" value="GGDEF"/>
    <property type="match status" value="1"/>
</dbReference>
<dbReference type="PROSITE" id="PS50887">
    <property type="entry name" value="GGDEF"/>
    <property type="match status" value="1"/>
</dbReference>
<dbReference type="PANTHER" id="PTHR45138:SF9">
    <property type="entry name" value="DIGUANYLATE CYCLASE DGCM-RELATED"/>
    <property type="match status" value="1"/>
</dbReference>
<feature type="modified residue" description="4-aspartylphosphate" evidence="1">
    <location>
        <position position="52"/>
    </location>
</feature>
<dbReference type="GO" id="GO:0005886">
    <property type="term" value="C:plasma membrane"/>
    <property type="evidence" value="ECO:0007669"/>
    <property type="project" value="TreeGrafter"/>
</dbReference>
<feature type="domain" description="Response regulatory" evidence="2">
    <location>
        <begin position="2"/>
        <end position="112"/>
    </location>
</feature>
<dbReference type="PANTHER" id="PTHR45138">
    <property type="entry name" value="REGULATORY COMPONENTS OF SENSORY TRANSDUCTION SYSTEM"/>
    <property type="match status" value="1"/>
</dbReference>
<dbReference type="InterPro" id="IPR011006">
    <property type="entry name" value="CheY-like_superfamily"/>
</dbReference>
<dbReference type="InterPro" id="IPR001789">
    <property type="entry name" value="Sig_transdc_resp-reg_receiver"/>
</dbReference>
<dbReference type="Pfam" id="PF00990">
    <property type="entry name" value="GGDEF"/>
    <property type="match status" value="1"/>
</dbReference>
<dbReference type="GO" id="GO:0052621">
    <property type="term" value="F:diguanylate cyclase activity"/>
    <property type="evidence" value="ECO:0007669"/>
    <property type="project" value="TreeGrafter"/>
</dbReference>
<proteinExistence type="predicted"/>
<dbReference type="GO" id="GO:0000160">
    <property type="term" value="P:phosphorelay signal transduction system"/>
    <property type="evidence" value="ECO:0007669"/>
    <property type="project" value="InterPro"/>
</dbReference>
<evidence type="ECO:0000256" key="1">
    <source>
        <dbReference type="PROSITE-ProRule" id="PRU00169"/>
    </source>
</evidence>
<reference evidence="4" key="1">
    <citation type="journal article" date="2022" name="Int. J. Syst. Evol. Microbiol.">
        <title>Pseudomonas aegrilactucae sp. nov. and Pseudomonas morbosilactucae sp. nov., pathogens causing bacterial rot of lettuce in Japan.</title>
        <authorList>
            <person name="Sawada H."/>
            <person name="Fujikawa T."/>
            <person name="Satou M."/>
        </authorList>
    </citation>
    <scope>NUCLEOTIDE SEQUENCE</scope>
    <source>
        <strain evidence="4">0166_1</strain>
    </source>
</reference>
<dbReference type="EMBL" id="CP087164">
    <property type="protein sequence ID" value="UGS37729.1"/>
    <property type="molecule type" value="Genomic_DNA"/>
</dbReference>
<dbReference type="InterPro" id="IPR000160">
    <property type="entry name" value="GGDEF_dom"/>
</dbReference>
<feature type="domain" description="GGDEF" evidence="3">
    <location>
        <begin position="162"/>
        <end position="293"/>
    </location>
</feature>
<dbReference type="SUPFAM" id="SSF52172">
    <property type="entry name" value="CheY-like"/>
    <property type="match status" value="1"/>
</dbReference>
<dbReference type="SUPFAM" id="SSF55073">
    <property type="entry name" value="Nucleotide cyclase"/>
    <property type="match status" value="1"/>
</dbReference>
<dbReference type="PROSITE" id="PS50110">
    <property type="entry name" value="RESPONSE_REGULATORY"/>
    <property type="match status" value="1"/>
</dbReference>
<dbReference type="InterPro" id="IPR043128">
    <property type="entry name" value="Rev_trsase/Diguanyl_cyclase"/>
</dbReference>
<dbReference type="Proteomes" id="UP001162834">
    <property type="component" value="Chromosome"/>
</dbReference>
<dbReference type="AlphaFoldDB" id="A0A9E6Y0D2"/>
<dbReference type="InterPro" id="IPR029787">
    <property type="entry name" value="Nucleotide_cyclase"/>
</dbReference>
<evidence type="ECO:0000313" key="5">
    <source>
        <dbReference type="Proteomes" id="UP001162834"/>
    </source>
</evidence>
<keyword evidence="1" id="KW-0597">Phosphoprotein</keyword>
<evidence type="ECO:0000313" key="4">
    <source>
        <dbReference type="EMBL" id="UGS37729.1"/>
    </source>
</evidence>
<dbReference type="KEGG" id="sbae:DSM104329_04150"/>
<dbReference type="GO" id="GO:0043709">
    <property type="term" value="P:cell adhesion involved in single-species biofilm formation"/>
    <property type="evidence" value="ECO:0007669"/>
    <property type="project" value="TreeGrafter"/>
</dbReference>
<dbReference type="CDD" id="cd01949">
    <property type="entry name" value="GGDEF"/>
    <property type="match status" value="1"/>
</dbReference>
<name>A0A9E6Y0D2_9ACTN</name>
<gene>
    <name evidence="4" type="ORF">DSM104329_04150</name>
</gene>
<dbReference type="Gene3D" id="3.40.50.2300">
    <property type="match status" value="1"/>
</dbReference>